<accession>A0ABD5P9F5</accession>
<dbReference type="Proteomes" id="UP001595921">
    <property type="component" value="Unassembled WGS sequence"/>
</dbReference>
<dbReference type="EMBL" id="JBHSDS010000003">
    <property type="protein sequence ID" value="MFC4357495.1"/>
    <property type="molecule type" value="Genomic_DNA"/>
</dbReference>
<organism evidence="2 3">
    <name type="scientific">Halobium salinum</name>
    <dbReference type="NCBI Taxonomy" id="1364940"/>
    <lineage>
        <taxon>Archaea</taxon>
        <taxon>Methanobacteriati</taxon>
        <taxon>Methanobacteriota</taxon>
        <taxon>Stenosarchaea group</taxon>
        <taxon>Halobacteria</taxon>
        <taxon>Halobacteriales</taxon>
        <taxon>Haloferacaceae</taxon>
        <taxon>Halobium</taxon>
    </lineage>
</organism>
<proteinExistence type="predicted"/>
<name>A0ABD5P9F5_9EURY</name>
<dbReference type="AlphaFoldDB" id="A0ABD5P9F5"/>
<dbReference type="Pfam" id="PF25227">
    <property type="entry name" value="DUF7845"/>
    <property type="match status" value="1"/>
</dbReference>
<dbReference type="RefSeq" id="WP_267622208.1">
    <property type="nucleotide sequence ID" value="NZ_JAODIW010000006.1"/>
</dbReference>
<gene>
    <name evidence="2" type="ORF">ACFO0N_05965</name>
</gene>
<dbReference type="InterPro" id="IPR057167">
    <property type="entry name" value="DUF7845"/>
</dbReference>
<keyword evidence="3" id="KW-1185">Reference proteome</keyword>
<evidence type="ECO:0000313" key="3">
    <source>
        <dbReference type="Proteomes" id="UP001595921"/>
    </source>
</evidence>
<sequence>MWGIICHFGPKEVVEVTVELFSTTQCHEFDVHFIFTEYGLKPYYWMDSIRKEYDGWQTEGKPTAQMSFNGHDYILCYDYDKGGLDPWEHESYHLQSVPEFRFYFARKDALWNGGRPDSKGARKGAAGTITVRPRWPNLTSNGNRVSVPDLGQPYIDAQVQASNIPHDQYHELLRHIMAAFGGSTSYFSEPHEMSNIGDAAVYLRIDSEESGSLYAADGPIARSHNLLEADRSGYRKHVEDHRKRPGYYVTTTITDERAADLVRGHKFGKEVKHYYPEHPKKFEPDDPLYHPKLEISYQTSVTDETVYWDDLEDLTRELEETLFNIMDWSGLSIRGGSHLVSDQYFDASAEHRRSLRITDCPLPEVENEQEMRVMRLWRDMTDSDEQLVDHLLTDGGQQSMQGAAESIDCSYRTIRRSVQRLEGLVEQTYGNLEIASKHQQQLMLKRLRAAKNRFEQTMEQTVMEVADAASDQQRSAWSKVRAEYDITVKEDTGDCRKLLEIGYQPKDSEEAREVLNEIRLRYQETFGFNSTHGIHARVTYLSGQSRRFRSLDQKVTPMRRGGDRTRDYREKVEQIDWAEHGYSPAD</sequence>
<reference evidence="2 3" key="1">
    <citation type="journal article" date="2019" name="Int. J. Syst. Evol. Microbiol.">
        <title>The Global Catalogue of Microorganisms (GCM) 10K type strain sequencing project: providing services to taxonomists for standard genome sequencing and annotation.</title>
        <authorList>
            <consortium name="The Broad Institute Genomics Platform"/>
            <consortium name="The Broad Institute Genome Sequencing Center for Infectious Disease"/>
            <person name="Wu L."/>
            <person name="Ma J."/>
        </authorList>
    </citation>
    <scope>NUCLEOTIDE SEQUENCE [LARGE SCALE GENOMIC DNA]</scope>
    <source>
        <strain evidence="2 3">CGMCC 1.12553</strain>
    </source>
</reference>
<comment type="caution">
    <text evidence="2">The sequence shown here is derived from an EMBL/GenBank/DDBJ whole genome shotgun (WGS) entry which is preliminary data.</text>
</comment>
<protein>
    <recommendedName>
        <fullName evidence="1">DUF7845 domain-containing protein</fullName>
    </recommendedName>
</protein>
<evidence type="ECO:0000259" key="1">
    <source>
        <dbReference type="Pfam" id="PF25227"/>
    </source>
</evidence>
<evidence type="ECO:0000313" key="2">
    <source>
        <dbReference type="EMBL" id="MFC4357495.1"/>
    </source>
</evidence>
<feature type="domain" description="DUF7845" evidence="1">
    <location>
        <begin position="23"/>
        <end position="347"/>
    </location>
</feature>